<dbReference type="PANTHER" id="PTHR11857:SF43">
    <property type="entry name" value="GEO07291P1-RELATED"/>
    <property type="match status" value="1"/>
</dbReference>
<accession>T1GB47</accession>
<dbReference type="Gene3D" id="1.10.238.20">
    <property type="entry name" value="Pheromone/general odorant binding protein domain"/>
    <property type="match status" value="1"/>
</dbReference>
<dbReference type="HOGENOM" id="CLU_107288_3_1_1"/>
<reference evidence="6" key="2">
    <citation type="submission" date="2015-06" db="UniProtKB">
        <authorList>
            <consortium name="EnsemblMetazoa"/>
        </authorList>
    </citation>
    <scope>IDENTIFICATION</scope>
</reference>
<dbReference type="PANTHER" id="PTHR11857">
    <property type="entry name" value="ODORANT BINDING PROTEIN-RELATED"/>
    <property type="match status" value="1"/>
</dbReference>
<dbReference type="GO" id="GO:0005549">
    <property type="term" value="F:odorant binding"/>
    <property type="evidence" value="ECO:0007669"/>
    <property type="project" value="InterPro"/>
</dbReference>
<sequence length="122" mass="14123">MKAFLVFAVILAVAVAEMHEMGEQFKGECMDQEKVDMSELKKVQLDDPTEKLKCFIRCLFEKGGFFKDGIFVDEKVKEFLNKQAQKEHMLAAYDDCKNIKGTNDCDTTFKMFLCMERAQFSH</sequence>
<proteinExistence type="inferred from homology"/>
<evidence type="ECO:0000256" key="2">
    <source>
        <dbReference type="ARBA" id="ARBA00008098"/>
    </source>
</evidence>
<dbReference type="EMBL" id="CAQQ02079115">
    <property type="status" value="NOT_ANNOTATED_CDS"/>
    <property type="molecule type" value="Genomic_DNA"/>
</dbReference>
<dbReference type="EnsemblMetazoa" id="MESCA000468-RA">
    <property type="protein sequence ID" value="MESCA000468-PA"/>
    <property type="gene ID" value="MESCA000468"/>
</dbReference>
<protein>
    <submittedName>
        <fullName evidence="6">Uncharacterized protein</fullName>
    </submittedName>
</protein>
<comment type="similarity">
    <text evidence="2">Belongs to the PBP/GOBP family.</text>
</comment>
<evidence type="ECO:0000256" key="1">
    <source>
        <dbReference type="ARBA" id="ARBA00004613"/>
    </source>
</evidence>
<dbReference type="GO" id="GO:0007608">
    <property type="term" value="P:sensory perception of smell"/>
    <property type="evidence" value="ECO:0007669"/>
    <property type="project" value="TreeGrafter"/>
</dbReference>
<dbReference type="GO" id="GO:0005615">
    <property type="term" value="C:extracellular space"/>
    <property type="evidence" value="ECO:0007669"/>
    <property type="project" value="TreeGrafter"/>
</dbReference>
<dbReference type="SUPFAM" id="SSF47565">
    <property type="entry name" value="Insect pheromone/odorant-binding proteins"/>
    <property type="match status" value="1"/>
</dbReference>
<comment type="subcellular location">
    <subcellularLocation>
        <location evidence="1">Secreted</location>
    </subcellularLocation>
</comment>
<dbReference type="AlphaFoldDB" id="T1GB47"/>
<organism evidence="6 7">
    <name type="scientific">Megaselia scalaris</name>
    <name type="common">Humpbacked fly</name>
    <name type="synonym">Phora scalaris</name>
    <dbReference type="NCBI Taxonomy" id="36166"/>
    <lineage>
        <taxon>Eukaryota</taxon>
        <taxon>Metazoa</taxon>
        <taxon>Ecdysozoa</taxon>
        <taxon>Arthropoda</taxon>
        <taxon>Hexapoda</taxon>
        <taxon>Insecta</taxon>
        <taxon>Pterygota</taxon>
        <taxon>Neoptera</taxon>
        <taxon>Endopterygota</taxon>
        <taxon>Diptera</taxon>
        <taxon>Brachycera</taxon>
        <taxon>Muscomorpha</taxon>
        <taxon>Platypezoidea</taxon>
        <taxon>Phoridae</taxon>
        <taxon>Megaseliini</taxon>
        <taxon>Megaselia</taxon>
    </lineage>
</organism>
<keyword evidence="4 5" id="KW-0732">Signal</keyword>
<reference evidence="7" key="1">
    <citation type="submission" date="2013-02" db="EMBL/GenBank/DDBJ databases">
        <authorList>
            <person name="Hughes D."/>
        </authorList>
    </citation>
    <scope>NUCLEOTIDE SEQUENCE</scope>
    <source>
        <strain>Durham</strain>
        <strain evidence="7">NC isolate 2 -- Noor lab</strain>
    </source>
</reference>
<evidence type="ECO:0000313" key="7">
    <source>
        <dbReference type="Proteomes" id="UP000015102"/>
    </source>
</evidence>
<evidence type="ECO:0000256" key="4">
    <source>
        <dbReference type="ARBA" id="ARBA00022729"/>
    </source>
</evidence>
<dbReference type="CDD" id="cd23992">
    <property type="entry name" value="PBP_GOBP"/>
    <property type="match status" value="1"/>
</dbReference>
<keyword evidence="3" id="KW-0964">Secreted</keyword>
<evidence type="ECO:0000313" key="6">
    <source>
        <dbReference type="EnsemblMetazoa" id="MESCA000468-PA"/>
    </source>
</evidence>
<feature type="chain" id="PRO_5004577227" evidence="5">
    <location>
        <begin position="17"/>
        <end position="122"/>
    </location>
</feature>
<dbReference type="Pfam" id="PF01395">
    <property type="entry name" value="PBP_GOBP"/>
    <property type="match status" value="1"/>
</dbReference>
<dbReference type="Proteomes" id="UP000015102">
    <property type="component" value="Unassembled WGS sequence"/>
</dbReference>
<evidence type="ECO:0000256" key="3">
    <source>
        <dbReference type="ARBA" id="ARBA00022525"/>
    </source>
</evidence>
<keyword evidence="7" id="KW-1185">Reference proteome</keyword>
<dbReference type="InterPro" id="IPR036728">
    <property type="entry name" value="PBP_GOBP_sf"/>
</dbReference>
<evidence type="ECO:0000256" key="5">
    <source>
        <dbReference type="SAM" id="SignalP"/>
    </source>
</evidence>
<dbReference type="SMART" id="SM00708">
    <property type="entry name" value="PhBP"/>
    <property type="match status" value="1"/>
</dbReference>
<name>T1GB47_MEGSC</name>
<dbReference type="InterPro" id="IPR006170">
    <property type="entry name" value="PBP/GOBP"/>
</dbReference>
<feature type="signal peptide" evidence="5">
    <location>
        <begin position="1"/>
        <end position="16"/>
    </location>
</feature>